<feature type="transmembrane region" description="Helical" evidence="9">
    <location>
        <begin position="97"/>
        <end position="120"/>
    </location>
</feature>
<feature type="transmembrane region" description="Helical" evidence="9">
    <location>
        <begin position="156"/>
        <end position="183"/>
    </location>
</feature>
<evidence type="ECO:0000313" key="11">
    <source>
        <dbReference type="EMBL" id="AWN81381.1"/>
    </source>
</evidence>
<comment type="caution">
    <text evidence="9">Lacks conserved residue(s) required for the propagation of feature annotation.</text>
</comment>
<evidence type="ECO:0000256" key="10">
    <source>
        <dbReference type="RuleBase" id="RU004181"/>
    </source>
</evidence>
<feature type="active site" evidence="9">
    <location>
        <position position="172"/>
    </location>
</feature>
<keyword evidence="11" id="KW-0449">Lipoprotein</keyword>
<keyword evidence="12" id="KW-1185">Reference proteome</keyword>
<evidence type="ECO:0000256" key="3">
    <source>
        <dbReference type="ARBA" id="ARBA00022670"/>
    </source>
</evidence>
<organism evidence="11 12">
    <name type="scientific">Candidatus Cardinium hertigii</name>
    <dbReference type="NCBI Taxonomy" id="247481"/>
    <lineage>
        <taxon>Bacteria</taxon>
        <taxon>Pseudomonadati</taxon>
        <taxon>Bacteroidota</taxon>
        <taxon>Cytophagia</taxon>
        <taxon>Cytophagales</taxon>
        <taxon>Amoebophilaceae</taxon>
        <taxon>Candidatus Cardinium</taxon>
    </lineage>
</organism>
<gene>
    <name evidence="11" type="primary">lspA_2</name>
    <name evidence="9" type="synonym">lspA</name>
    <name evidence="11" type="ORF">DK880_00043</name>
</gene>
<dbReference type="UniPathway" id="UPA00665"/>
<evidence type="ECO:0000256" key="8">
    <source>
        <dbReference type="ARBA" id="ARBA00023136"/>
    </source>
</evidence>
<keyword evidence="5 9" id="KW-0064">Aspartyl protease</keyword>
<dbReference type="EMBL" id="CP029619">
    <property type="protein sequence ID" value="AWN81381.1"/>
    <property type="molecule type" value="Genomic_DNA"/>
</dbReference>
<proteinExistence type="inferred from homology"/>
<feature type="transmembrane region" description="Helical" evidence="9">
    <location>
        <begin position="67"/>
        <end position="85"/>
    </location>
</feature>
<comment type="function">
    <text evidence="9">This protein specifically catalyzes the removal of signal peptides from prolipoproteins.</text>
</comment>
<keyword evidence="6 9" id="KW-0378">Hydrolase</keyword>
<sequence>MRQFIKYFIIVLLIVLADQASKLWVHYHMAMGVEGQINLIGKILKLTYTLNPSMAFSIHLGFKYGKLLLTITRIAASCYIFWCVVQAIRECVAPAWVWGWALVLAGAIGNSIDSTFYGIWLDNALDTAPMQWFHGQVIDMIHIDLWSGVMPDWMPIWGGMHVCCLPIFNIADVAISVGLLFILCNASAKSNSTSDLRNECALYEEGCG</sequence>
<keyword evidence="7 9" id="KW-1133">Transmembrane helix</keyword>
<dbReference type="InterPro" id="IPR001872">
    <property type="entry name" value="Peptidase_A8"/>
</dbReference>
<dbReference type="PANTHER" id="PTHR33695">
    <property type="entry name" value="LIPOPROTEIN SIGNAL PEPTIDASE"/>
    <property type="match status" value="1"/>
</dbReference>
<accession>A0A2Z3L7E7</accession>
<dbReference type="RefSeq" id="WP_109996847.1">
    <property type="nucleotide sequence ID" value="NZ_CP029619.1"/>
</dbReference>
<dbReference type="Proteomes" id="UP000245872">
    <property type="component" value="Chromosome"/>
</dbReference>
<dbReference type="AlphaFoldDB" id="A0A2Z3L7E7"/>
<dbReference type="PANTHER" id="PTHR33695:SF1">
    <property type="entry name" value="LIPOPROTEIN SIGNAL PEPTIDASE"/>
    <property type="match status" value="1"/>
</dbReference>
<comment type="catalytic activity">
    <reaction evidence="9">
        <text>Release of signal peptides from bacterial membrane prolipoproteins. Hydrolyzes -Xaa-Yaa-Zaa-|-(S,diacylglyceryl)Cys-, in which Xaa is hydrophobic (preferably Leu), and Yaa (Ala or Ser) and Zaa (Gly or Ala) have small, neutral side chains.</text>
        <dbReference type="EC" id="3.4.23.36"/>
    </reaction>
</comment>
<dbReference type="HAMAP" id="MF_00161">
    <property type="entry name" value="LspA"/>
    <property type="match status" value="1"/>
</dbReference>
<dbReference type="KEGG" id="cher:DK880_00043"/>
<comment type="subcellular location">
    <subcellularLocation>
        <location evidence="9">Cell membrane</location>
        <topology evidence="9">Multi-pass membrane protein</topology>
    </subcellularLocation>
</comment>
<keyword evidence="4 9" id="KW-0812">Transmembrane</keyword>
<dbReference type="GO" id="GO:0006508">
    <property type="term" value="P:proteolysis"/>
    <property type="evidence" value="ECO:0007669"/>
    <property type="project" value="UniProtKB-KW"/>
</dbReference>
<reference evidence="11 12" key="1">
    <citation type="submission" date="2018-05" db="EMBL/GenBank/DDBJ databases">
        <title>Candidatus Cardinium hertigii Genome Assembly.</title>
        <authorList>
            <person name="Showmaker K.C."/>
            <person name="Walden K.O."/>
            <person name="Fields C.J."/>
            <person name="Lambert K.N."/>
            <person name="Hudson M.E."/>
        </authorList>
    </citation>
    <scope>NUCLEOTIDE SEQUENCE [LARGE SCALE GENOMIC DNA]</scope>
    <source>
        <strain evidence="12">cHgTN10</strain>
    </source>
</reference>
<evidence type="ECO:0000256" key="7">
    <source>
        <dbReference type="ARBA" id="ARBA00022989"/>
    </source>
</evidence>
<comment type="pathway">
    <text evidence="9">Protein modification; lipoprotein biosynthesis (signal peptide cleavage).</text>
</comment>
<name>A0A2Z3L7E7_9BACT</name>
<keyword evidence="8 9" id="KW-0472">Membrane</keyword>
<evidence type="ECO:0000313" key="12">
    <source>
        <dbReference type="Proteomes" id="UP000245872"/>
    </source>
</evidence>
<protein>
    <recommendedName>
        <fullName evidence="9">Lipoprotein signal peptidase</fullName>
        <ecNumber evidence="9">3.4.23.36</ecNumber>
    </recommendedName>
    <alternativeName>
        <fullName evidence="9">Prolipoprotein signal peptidase</fullName>
    </alternativeName>
    <alternativeName>
        <fullName evidence="9">Signal peptidase II</fullName>
        <shortName evidence="9">SPase II</shortName>
    </alternativeName>
</protein>
<dbReference type="EC" id="3.4.23.36" evidence="9"/>
<comment type="similarity">
    <text evidence="1 9 10">Belongs to the peptidase A8 family.</text>
</comment>
<evidence type="ECO:0000256" key="6">
    <source>
        <dbReference type="ARBA" id="ARBA00022801"/>
    </source>
</evidence>
<keyword evidence="3 9" id="KW-0645">Protease</keyword>
<evidence type="ECO:0000256" key="9">
    <source>
        <dbReference type="HAMAP-Rule" id="MF_00161"/>
    </source>
</evidence>
<evidence type="ECO:0000256" key="1">
    <source>
        <dbReference type="ARBA" id="ARBA00006139"/>
    </source>
</evidence>
<evidence type="ECO:0000256" key="5">
    <source>
        <dbReference type="ARBA" id="ARBA00022750"/>
    </source>
</evidence>
<keyword evidence="2 9" id="KW-1003">Cell membrane</keyword>
<dbReference type="PRINTS" id="PR00781">
    <property type="entry name" value="LIPOSIGPTASE"/>
</dbReference>
<feature type="active site" evidence="9">
    <location>
        <position position="139"/>
    </location>
</feature>
<dbReference type="OrthoDB" id="9810259at2"/>
<evidence type="ECO:0000256" key="4">
    <source>
        <dbReference type="ARBA" id="ARBA00022692"/>
    </source>
</evidence>
<dbReference type="NCBIfam" id="NF011369">
    <property type="entry name" value="PRK14788.1"/>
    <property type="match status" value="1"/>
</dbReference>
<dbReference type="GO" id="GO:0005886">
    <property type="term" value="C:plasma membrane"/>
    <property type="evidence" value="ECO:0007669"/>
    <property type="project" value="UniProtKB-SubCell"/>
</dbReference>
<dbReference type="Pfam" id="PF01252">
    <property type="entry name" value="Peptidase_A8"/>
    <property type="match status" value="1"/>
</dbReference>
<evidence type="ECO:0000256" key="2">
    <source>
        <dbReference type="ARBA" id="ARBA00022475"/>
    </source>
</evidence>
<dbReference type="GO" id="GO:0004190">
    <property type="term" value="F:aspartic-type endopeptidase activity"/>
    <property type="evidence" value="ECO:0007669"/>
    <property type="project" value="UniProtKB-UniRule"/>
</dbReference>